<dbReference type="PANTHER" id="PTHR37947:SF1">
    <property type="entry name" value="BLL2462 PROTEIN"/>
    <property type="match status" value="1"/>
</dbReference>
<dbReference type="Proteomes" id="UP000295390">
    <property type="component" value="Unassembled WGS sequence"/>
</dbReference>
<keyword evidence="1" id="KW-1133">Transmembrane helix</keyword>
<name>A0A4R6TCB8_9FLAO</name>
<protein>
    <submittedName>
        <fullName evidence="2">Uncharacterized protein</fullName>
    </submittedName>
</protein>
<accession>A0A4R6TCB8</accession>
<dbReference type="AlphaFoldDB" id="A0A4R6TCB8"/>
<dbReference type="SUPFAM" id="SSF53300">
    <property type="entry name" value="vWA-like"/>
    <property type="match status" value="1"/>
</dbReference>
<evidence type="ECO:0000313" key="2">
    <source>
        <dbReference type="EMBL" id="TDQ25801.1"/>
    </source>
</evidence>
<proteinExistence type="predicted"/>
<organism evidence="2 3">
    <name type="scientific">Tenacibaculum caenipelagi</name>
    <dbReference type="NCBI Taxonomy" id="1325435"/>
    <lineage>
        <taxon>Bacteria</taxon>
        <taxon>Pseudomonadati</taxon>
        <taxon>Bacteroidota</taxon>
        <taxon>Flavobacteriia</taxon>
        <taxon>Flavobacteriales</taxon>
        <taxon>Flavobacteriaceae</taxon>
        <taxon>Tenacibaculum</taxon>
    </lineage>
</organism>
<feature type="transmembrane region" description="Helical" evidence="1">
    <location>
        <begin position="671"/>
        <end position="688"/>
    </location>
</feature>
<feature type="transmembrane region" description="Helical" evidence="1">
    <location>
        <begin position="27"/>
        <end position="45"/>
    </location>
</feature>
<feature type="transmembrane region" description="Helical" evidence="1">
    <location>
        <begin position="57"/>
        <end position="77"/>
    </location>
</feature>
<comment type="caution">
    <text evidence="2">The sequence shown here is derived from an EMBL/GenBank/DDBJ whole genome shotgun (WGS) entry which is preliminary data.</text>
</comment>
<keyword evidence="1" id="KW-0472">Membrane</keyword>
<reference evidence="2 3" key="1">
    <citation type="submission" date="2019-03" db="EMBL/GenBank/DDBJ databases">
        <title>Genomic Encyclopedia of Type Strains, Phase III (KMG-III): the genomes of soil and plant-associated and newly described type strains.</title>
        <authorList>
            <person name="Whitman W."/>
        </authorList>
    </citation>
    <scope>NUCLEOTIDE SEQUENCE [LARGE SCALE GENOMIC DNA]</scope>
    <source>
        <strain evidence="2 3">CECT 8283</strain>
    </source>
</reference>
<evidence type="ECO:0000256" key="1">
    <source>
        <dbReference type="SAM" id="Phobius"/>
    </source>
</evidence>
<feature type="transmembrane region" description="Helical" evidence="1">
    <location>
        <begin position="5"/>
        <end position="21"/>
    </location>
</feature>
<dbReference type="InterPro" id="IPR036465">
    <property type="entry name" value="vWFA_dom_sf"/>
</dbReference>
<sequence>MKKEIVLFYLIDIFIFTYYKIRLVKSTTIIFIVLAVLVSVAIAFFQYFYKVRRTPKVHILLFVLKALSFFLVGLLLINPKLKIIKTENIKPILSVLVDNSLSTQFFKEEQNVRNVLSEIQKDIAIQEKFEIQYFSFGKEVGILDTLSFSDTQTNISKAIDAVNELNKDKNSALILVTDGNQTQGNDYEFVASKNKIFPIIVGDTTQYQDIQISQLNVNKYSYLQNKFPVEVLLYYEGKEKVSSTFTIQQNERRIFSKKVEFSSENPVQTITTNLLSTKKGLQYYTTSISKINNEKNIKNNYKSFSVEVIDEQTKVLLLSSFLHPDLGALKKAIESNKQRKVDIAFVHNKNIDLEEYQFYVLYQPTSYFKKIFEKISSNYLLISGTKTDWNFINAQNIGINKRAINQTEEYTAIYNPNFLTFLQKDVGFNELPPLQDKFGEVLLNKEAQSLLYQKYAGVETTQPLLSTFEESGKKHAVLFGEGIWKWRAASYLKEQNFESFDTFIGNIVQYLVSNKKRKRLEVTSERLYPANAPITITAFYVDKNYQFDNRASLELVLTNKDTKEQKSLPFSLMNNSYQVSVEGLSSGEYSYKVSVANQNIHNYGQFKITDYQIEEQFTNANQKKLQALALKTSGEVFFSNKSKELLDALVNDESYYTTQKSITKEQNLIDWKWILFLVVALLGIEWFIRKYYGKI</sequence>
<keyword evidence="1" id="KW-0812">Transmembrane</keyword>
<gene>
    <name evidence="2" type="ORF">DFQ07_2232</name>
</gene>
<evidence type="ECO:0000313" key="3">
    <source>
        <dbReference type="Proteomes" id="UP000295390"/>
    </source>
</evidence>
<dbReference type="PANTHER" id="PTHR37947">
    <property type="entry name" value="BLL2462 PROTEIN"/>
    <property type="match status" value="1"/>
</dbReference>
<keyword evidence="3" id="KW-1185">Reference proteome</keyword>
<dbReference type="EMBL" id="SNYH01000004">
    <property type="protein sequence ID" value="TDQ25801.1"/>
    <property type="molecule type" value="Genomic_DNA"/>
</dbReference>